<reference evidence="1" key="2">
    <citation type="submission" date="2017-10" db="EMBL/GenBank/DDBJ databases">
        <title>Ladona fulva Genome sequencing and assembly.</title>
        <authorList>
            <person name="Murali S."/>
            <person name="Richards S."/>
            <person name="Bandaranaike D."/>
            <person name="Bellair M."/>
            <person name="Blankenburg K."/>
            <person name="Chao H."/>
            <person name="Dinh H."/>
            <person name="Doddapaneni H."/>
            <person name="Dugan-Rocha S."/>
            <person name="Elkadiri S."/>
            <person name="Gnanaolivu R."/>
            <person name="Hernandez B."/>
            <person name="Skinner E."/>
            <person name="Javaid M."/>
            <person name="Lee S."/>
            <person name="Li M."/>
            <person name="Ming W."/>
            <person name="Munidasa M."/>
            <person name="Muniz J."/>
            <person name="Nguyen L."/>
            <person name="Hughes D."/>
            <person name="Osuji N."/>
            <person name="Pu L.-L."/>
            <person name="Puazo M."/>
            <person name="Qu C."/>
            <person name="Quiroz J."/>
            <person name="Raj R."/>
            <person name="Weissenberger G."/>
            <person name="Xin Y."/>
            <person name="Zou X."/>
            <person name="Han Y."/>
            <person name="Worley K."/>
            <person name="Muzny D."/>
            <person name="Gibbs R."/>
        </authorList>
    </citation>
    <scope>NUCLEOTIDE SEQUENCE</scope>
    <source>
        <strain evidence="1">Sampled in the wild</strain>
    </source>
</reference>
<dbReference type="AlphaFoldDB" id="A0A8K0NV54"/>
<evidence type="ECO:0000313" key="1">
    <source>
        <dbReference type="EMBL" id="KAG8225755.1"/>
    </source>
</evidence>
<reference evidence="1" key="1">
    <citation type="submission" date="2013-04" db="EMBL/GenBank/DDBJ databases">
        <authorList>
            <person name="Qu J."/>
            <person name="Murali S.C."/>
            <person name="Bandaranaike D."/>
            <person name="Bellair M."/>
            <person name="Blankenburg K."/>
            <person name="Chao H."/>
            <person name="Dinh H."/>
            <person name="Doddapaneni H."/>
            <person name="Downs B."/>
            <person name="Dugan-Rocha S."/>
            <person name="Elkadiri S."/>
            <person name="Gnanaolivu R.D."/>
            <person name="Hernandez B."/>
            <person name="Javaid M."/>
            <person name="Jayaseelan J.C."/>
            <person name="Lee S."/>
            <person name="Li M."/>
            <person name="Ming W."/>
            <person name="Munidasa M."/>
            <person name="Muniz J."/>
            <person name="Nguyen L."/>
            <person name="Ongeri F."/>
            <person name="Osuji N."/>
            <person name="Pu L.-L."/>
            <person name="Puazo M."/>
            <person name="Qu C."/>
            <person name="Quiroz J."/>
            <person name="Raj R."/>
            <person name="Weissenberger G."/>
            <person name="Xin Y."/>
            <person name="Zou X."/>
            <person name="Han Y."/>
            <person name="Richards S."/>
            <person name="Worley K."/>
            <person name="Muzny D."/>
            <person name="Gibbs R."/>
        </authorList>
    </citation>
    <scope>NUCLEOTIDE SEQUENCE</scope>
    <source>
        <strain evidence="1">Sampled in the wild</strain>
    </source>
</reference>
<evidence type="ECO:0000313" key="2">
    <source>
        <dbReference type="Proteomes" id="UP000792457"/>
    </source>
</evidence>
<organism evidence="1 2">
    <name type="scientific">Ladona fulva</name>
    <name type="common">Scarce chaser dragonfly</name>
    <name type="synonym">Libellula fulva</name>
    <dbReference type="NCBI Taxonomy" id="123851"/>
    <lineage>
        <taxon>Eukaryota</taxon>
        <taxon>Metazoa</taxon>
        <taxon>Ecdysozoa</taxon>
        <taxon>Arthropoda</taxon>
        <taxon>Hexapoda</taxon>
        <taxon>Insecta</taxon>
        <taxon>Pterygota</taxon>
        <taxon>Palaeoptera</taxon>
        <taxon>Odonata</taxon>
        <taxon>Epiprocta</taxon>
        <taxon>Anisoptera</taxon>
        <taxon>Libelluloidea</taxon>
        <taxon>Libellulidae</taxon>
        <taxon>Ladona</taxon>
    </lineage>
</organism>
<proteinExistence type="predicted"/>
<keyword evidence="2" id="KW-1185">Reference proteome</keyword>
<dbReference type="Proteomes" id="UP000792457">
    <property type="component" value="Unassembled WGS sequence"/>
</dbReference>
<accession>A0A8K0NV54</accession>
<protein>
    <submittedName>
        <fullName evidence="1">Uncharacterized protein</fullName>
    </submittedName>
</protein>
<sequence>MTTRSKLAWENLKEKVKANIKECDGLREDLKDSNLSYNVNHSKASISKNLSLKNMRDNFKMNMNEESQCWYVNRSKSLDRDNYSMYKALGTCKVENELPYRAYHSMDHPSFTYNQEIENNHNMRMNQDLSALESPVYITDNKEHIKSPEKEPHVKIDMDAKASYKSMSLVKMESYPKILEKCNSLALHSLNRKFMVSKPGASYHKSADSLSAKHTPLKKGDRANSMSLNWDEQPFQKHPYSPFTCLKYQTEVFPTCDCGFPPKLCNCSSNSSRVGTVSENEAPLIVMEDEMEICPFLLQETSSGLYLNPSSTSRIVEEGREDDFTVMEIGPDSCENKCCSTSDDKTCTKIEID</sequence>
<gene>
    <name evidence="1" type="ORF">J437_LFUL005714</name>
</gene>
<dbReference type="EMBL" id="KZ308252">
    <property type="protein sequence ID" value="KAG8225755.1"/>
    <property type="molecule type" value="Genomic_DNA"/>
</dbReference>
<name>A0A8K0NV54_LADFU</name>
<comment type="caution">
    <text evidence="1">The sequence shown here is derived from an EMBL/GenBank/DDBJ whole genome shotgun (WGS) entry which is preliminary data.</text>
</comment>